<gene>
    <name evidence="2" type="ORF">DRW07_14435</name>
</gene>
<organism evidence="2 3">
    <name type="scientific">Alteromonas sediminis</name>
    <dbReference type="NCBI Taxonomy" id="2259342"/>
    <lineage>
        <taxon>Bacteria</taxon>
        <taxon>Pseudomonadati</taxon>
        <taxon>Pseudomonadota</taxon>
        <taxon>Gammaproteobacteria</taxon>
        <taxon>Alteromonadales</taxon>
        <taxon>Alteromonadaceae</taxon>
        <taxon>Alteromonas/Salinimonas group</taxon>
        <taxon>Alteromonas</taxon>
    </lineage>
</organism>
<dbReference type="PANTHER" id="PTHR43190">
    <property type="entry name" value="N-ACETYL-D-GLUCOSAMINE KINASE"/>
    <property type="match status" value="1"/>
</dbReference>
<dbReference type="SUPFAM" id="SSF53067">
    <property type="entry name" value="Actin-like ATPase domain"/>
    <property type="match status" value="2"/>
</dbReference>
<dbReference type="InterPro" id="IPR052519">
    <property type="entry name" value="Euk-type_GlcNAc_Kinase"/>
</dbReference>
<accession>A0A3N5XZ52</accession>
<dbReference type="CDD" id="cd24082">
    <property type="entry name" value="ASKHA_NBD_GspK-like"/>
    <property type="match status" value="1"/>
</dbReference>
<dbReference type="InterPro" id="IPR002731">
    <property type="entry name" value="ATPase_BadF"/>
</dbReference>
<name>A0A3N5XZ52_9ALTE</name>
<feature type="domain" description="ATPase BadF/BadG/BcrA/BcrD type" evidence="1">
    <location>
        <begin position="9"/>
        <end position="283"/>
    </location>
</feature>
<dbReference type="Proteomes" id="UP000275281">
    <property type="component" value="Unassembled WGS sequence"/>
</dbReference>
<evidence type="ECO:0000313" key="3">
    <source>
        <dbReference type="Proteomes" id="UP000275281"/>
    </source>
</evidence>
<evidence type="ECO:0000313" key="2">
    <source>
        <dbReference type="EMBL" id="RPJ66000.1"/>
    </source>
</evidence>
<reference evidence="2 3" key="1">
    <citation type="submission" date="2018-11" db="EMBL/GenBank/DDBJ databases">
        <authorList>
            <person name="Ye M.-Q."/>
            <person name="Du Z.-J."/>
        </authorList>
    </citation>
    <scope>NUCLEOTIDE SEQUENCE [LARGE SCALE GENOMIC DNA]</scope>
    <source>
        <strain evidence="2 3">U0105</strain>
    </source>
</reference>
<dbReference type="Gene3D" id="3.30.420.40">
    <property type="match status" value="2"/>
</dbReference>
<dbReference type="AlphaFoldDB" id="A0A3N5XZ52"/>
<dbReference type="EMBL" id="RPOK01000004">
    <property type="protein sequence ID" value="RPJ66000.1"/>
    <property type="molecule type" value="Genomic_DNA"/>
</dbReference>
<keyword evidence="3" id="KW-1185">Reference proteome</keyword>
<dbReference type="InterPro" id="IPR043129">
    <property type="entry name" value="ATPase_NBD"/>
</dbReference>
<dbReference type="RefSeq" id="WP_124028631.1">
    <property type="nucleotide sequence ID" value="NZ_JBHRSN010000007.1"/>
</dbReference>
<sequence>MTDKGQLYLGLDGGGTKCRAALMAEDGSLLGKGLSGSANVSRDFDQASSSIVEASIKALESAGIDKEELKNIRVGAGLAGAGLASTQRKLAQWKHPFASFDFTTDLHTACIGAHEGEDGATLIVGTGSCAARIMNGKVVQLGGHGFALGDQGSGAWTGREAVSRVLCQMDGIYPKDELFELISHSLGIKTQAELVDKMNGALPREFAHIAPKVLQLALEGVSQAQEIIVSGAGYLSKLCRLLLADNDLKLCLVGGLSLPLSAWLDDDIRARLNDPHHSPEWGAIHFCKTNLSHRKLQNAN</sequence>
<evidence type="ECO:0000259" key="1">
    <source>
        <dbReference type="Pfam" id="PF01869"/>
    </source>
</evidence>
<comment type="caution">
    <text evidence="2">The sequence shown here is derived from an EMBL/GenBank/DDBJ whole genome shotgun (WGS) entry which is preliminary data.</text>
</comment>
<dbReference type="OrthoDB" id="9816014at2"/>
<dbReference type="Pfam" id="PF01869">
    <property type="entry name" value="BcrAD_BadFG"/>
    <property type="match status" value="1"/>
</dbReference>
<protein>
    <submittedName>
        <fullName evidence="2">ATPase</fullName>
    </submittedName>
</protein>
<dbReference type="PANTHER" id="PTHR43190:SF3">
    <property type="entry name" value="N-ACETYL-D-GLUCOSAMINE KINASE"/>
    <property type="match status" value="1"/>
</dbReference>
<proteinExistence type="predicted"/>